<evidence type="ECO:0000256" key="1">
    <source>
        <dbReference type="SAM" id="Phobius"/>
    </source>
</evidence>
<evidence type="ECO:0000259" key="2">
    <source>
        <dbReference type="PROSITE" id="PS50837"/>
    </source>
</evidence>
<feature type="transmembrane region" description="Helical" evidence="1">
    <location>
        <begin position="468"/>
        <end position="491"/>
    </location>
</feature>
<dbReference type="OrthoDB" id="419058at2"/>
<feature type="transmembrane region" description="Helical" evidence="1">
    <location>
        <begin position="605"/>
        <end position="624"/>
    </location>
</feature>
<feature type="transmembrane region" description="Helical" evidence="1">
    <location>
        <begin position="636"/>
        <end position="659"/>
    </location>
</feature>
<dbReference type="InterPro" id="IPR007111">
    <property type="entry name" value="NACHT_NTPase"/>
</dbReference>
<feature type="domain" description="NACHT" evidence="2">
    <location>
        <begin position="179"/>
        <end position="277"/>
    </location>
</feature>
<feature type="transmembrane region" description="Helical" evidence="1">
    <location>
        <begin position="497"/>
        <end position="515"/>
    </location>
</feature>
<keyword evidence="1" id="KW-0472">Membrane</keyword>
<dbReference type="EMBL" id="CP002000">
    <property type="protein sequence ID" value="ADJ47913.1"/>
    <property type="molecule type" value="Genomic_DNA"/>
</dbReference>
<evidence type="ECO:0000313" key="4">
    <source>
        <dbReference type="Proteomes" id="UP000000328"/>
    </source>
</evidence>
<feature type="transmembrane region" description="Helical" evidence="1">
    <location>
        <begin position="680"/>
        <end position="701"/>
    </location>
</feature>
<feature type="transmembrane region" description="Helical" evidence="1">
    <location>
        <begin position="721"/>
        <end position="746"/>
    </location>
</feature>
<dbReference type="eggNOG" id="COG5635">
    <property type="taxonomic scope" value="Bacteria"/>
</dbReference>
<protein>
    <recommendedName>
        <fullName evidence="2">NACHT domain-containing protein</fullName>
    </recommendedName>
</protein>
<organism evidence="3 4">
    <name type="scientific">Amycolatopsis mediterranei (strain U-32)</name>
    <dbReference type="NCBI Taxonomy" id="749927"/>
    <lineage>
        <taxon>Bacteria</taxon>
        <taxon>Bacillati</taxon>
        <taxon>Actinomycetota</taxon>
        <taxon>Actinomycetes</taxon>
        <taxon>Pseudonocardiales</taxon>
        <taxon>Pseudonocardiaceae</taxon>
        <taxon>Amycolatopsis</taxon>
    </lineage>
</organism>
<gene>
    <name evidence="3" type="ordered locus">AMED_6178</name>
</gene>
<dbReference type="PATRIC" id="fig|749927.5.peg.6424"/>
<feature type="transmembrane region" description="Helical" evidence="1">
    <location>
        <begin position="30"/>
        <end position="48"/>
    </location>
</feature>
<keyword evidence="1" id="KW-1133">Transmembrane helix</keyword>
<keyword evidence="1" id="KW-0812">Transmembrane</keyword>
<dbReference type="SUPFAM" id="SSF52540">
    <property type="entry name" value="P-loop containing nucleoside triphosphate hydrolases"/>
    <property type="match status" value="1"/>
</dbReference>
<feature type="transmembrane region" description="Helical" evidence="1">
    <location>
        <begin position="54"/>
        <end position="77"/>
    </location>
</feature>
<dbReference type="Pfam" id="PF05729">
    <property type="entry name" value="NACHT"/>
    <property type="match status" value="1"/>
</dbReference>
<name>A0A0H3DCY5_AMYMU</name>
<evidence type="ECO:0000313" key="3">
    <source>
        <dbReference type="EMBL" id="ADJ47913.1"/>
    </source>
</evidence>
<dbReference type="Gene3D" id="3.40.50.300">
    <property type="entry name" value="P-loop containing nucleotide triphosphate hydrolases"/>
    <property type="match status" value="1"/>
</dbReference>
<reference evidence="3 4" key="1">
    <citation type="journal article" date="2010" name="Cell Res.">
        <title>Complete genome sequence of the rifamycin SV-producing Amycolatopsis mediterranei U32 revealed its genetic characteristics in phylogeny and metabolism.</title>
        <authorList>
            <person name="Zhao W."/>
            <person name="Zhong Y."/>
            <person name="Yuan H."/>
            <person name="Wang J."/>
            <person name="Zheng H."/>
            <person name="Wang Y."/>
            <person name="Cen X."/>
            <person name="Xu F."/>
            <person name="Bai J."/>
            <person name="Han X."/>
            <person name="Lu G."/>
            <person name="Zhu Y."/>
            <person name="Shao Z."/>
            <person name="Yan H."/>
            <person name="Li C."/>
            <person name="Peng N."/>
            <person name="Zhang Z."/>
            <person name="Zhang Y."/>
            <person name="Lin W."/>
            <person name="Fan Y."/>
            <person name="Qin Z."/>
            <person name="Hu Y."/>
            <person name="Zhu B."/>
            <person name="Wang S."/>
            <person name="Ding X."/>
            <person name="Zhao G.P."/>
        </authorList>
    </citation>
    <scope>NUCLEOTIDE SEQUENCE [LARGE SCALE GENOMIC DNA]</scope>
    <source>
        <strain evidence="4">U-32</strain>
    </source>
</reference>
<dbReference type="Proteomes" id="UP000000328">
    <property type="component" value="Chromosome"/>
</dbReference>
<dbReference type="InterPro" id="IPR027417">
    <property type="entry name" value="P-loop_NTPase"/>
</dbReference>
<feature type="transmembrane region" description="Helical" evidence="1">
    <location>
        <begin position="547"/>
        <end position="567"/>
    </location>
</feature>
<dbReference type="HOGENOM" id="CLU_014354_0_0_11"/>
<feature type="transmembrane region" description="Helical" evidence="1">
    <location>
        <begin position="522"/>
        <end position="541"/>
    </location>
</feature>
<dbReference type="AlphaFoldDB" id="A0A0H3DCY5"/>
<proteinExistence type="predicted"/>
<sequence length="809" mass="86522">MFPSRRLPQWVLHRLSYVVRIKGVTGWRQWASAAAALAAGCAVLVFALRSSNGLASAATIGALIAGLTPLVVGLIMWARRPPSVAATTSTPEQVDAARRQLAGLVSSQWQTEIIVRQLDDPGPLAVRWHFTELDVADRAEHIVRTNPLRSLFRRGGPRLTGRTDRIGDMATEFRRLTRRRLVIAGEPGMGKTTLAVLLVRELLDHPEPHDPVPVLLSMSGWNPDAESLHEWMSRRLAEDYPALRATAFGPDAARSLVTQHRILPILDGLDELPAQTRPKIIVRLNEVATDPLVLTCRTAEYEAAVAAPGGDVLTAGAVIESSPVMPADAAAYVAGCLPPRTLNDWRDLLAAVNGDRRTPVTQALSSPLTLWLLRKVYVDTRTSPAELCDMSRFPTADSITDHLLDHLVEALIRANPPRGEGDEHPFRPRRTWDPAGAKRSLAFLAHHLTAIGTRDLAWWQLRRAAPRLIALVSGAVAGLAMGLVAGLYMMFVVGPANSLAVVPAALVFGSVVGLTRSLTVGLGLGLVLGLNFLVAGLSAFIEGQPATGLIITIPGGVMTVAAVLLALEDVGHPADQRPAYVDLRLRGRTRLLARKLTGWNEKRPVLTLGVSLIPGIAAGLATGLSNEFIHASTDGLKVGLVFGAVVGLATGLAAGLIDWAETPLSDERPQTPTLTFHRDLQLLCLKSLAAGAAAAIAFGVLDALTVGTGRSYGLAYGLSGGLLLTLIFGLLNGAIYALGIALGAGLHQPSGRYLITAATFRVQGRVPARLLSFLDDAHRLGILREAGPVYQFRHAKLHDHLAREYATHT</sequence>
<dbReference type="KEGG" id="amd:AMED_6178"/>
<accession>A0A0H3DCY5</accession>
<dbReference type="PROSITE" id="PS50837">
    <property type="entry name" value="NACHT"/>
    <property type="match status" value="1"/>
</dbReference>